<dbReference type="PANTHER" id="PTHR31391:SF106">
    <property type="entry name" value="B3 DOMAIN-CONTAINING PROTEIN OS01G0723500"/>
    <property type="match status" value="1"/>
</dbReference>
<evidence type="ECO:0000313" key="8">
    <source>
        <dbReference type="EnsemblPlants" id="Kaladp0042s0045.1.v1.1"/>
    </source>
</evidence>
<dbReference type="SMART" id="SM01019">
    <property type="entry name" value="B3"/>
    <property type="match status" value="3"/>
</dbReference>
<feature type="domain" description="TF-B3" evidence="7">
    <location>
        <begin position="451"/>
        <end position="547"/>
    </location>
</feature>
<evidence type="ECO:0000256" key="1">
    <source>
        <dbReference type="ARBA" id="ARBA00004123"/>
    </source>
</evidence>
<dbReference type="GO" id="GO:0005634">
    <property type="term" value="C:nucleus"/>
    <property type="evidence" value="ECO:0007669"/>
    <property type="project" value="UniProtKB-SubCell"/>
</dbReference>
<evidence type="ECO:0000259" key="7">
    <source>
        <dbReference type="PROSITE" id="PS50863"/>
    </source>
</evidence>
<dbReference type="GO" id="GO:0003677">
    <property type="term" value="F:DNA binding"/>
    <property type="evidence" value="ECO:0007669"/>
    <property type="project" value="UniProtKB-KW"/>
</dbReference>
<feature type="domain" description="TF-B3" evidence="7">
    <location>
        <begin position="272"/>
        <end position="368"/>
    </location>
</feature>
<dbReference type="Gene3D" id="2.40.330.10">
    <property type="entry name" value="DNA-binding pseudobarrel domain"/>
    <property type="match status" value="3"/>
</dbReference>
<evidence type="ECO:0000256" key="3">
    <source>
        <dbReference type="ARBA" id="ARBA00023125"/>
    </source>
</evidence>
<feature type="compositionally biased region" description="Polar residues" evidence="6">
    <location>
        <begin position="1"/>
        <end position="22"/>
    </location>
</feature>
<dbReference type="AlphaFoldDB" id="A0A7N0TQ60"/>
<protein>
    <recommendedName>
        <fullName evidence="7">TF-B3 domain-containing protein</fullName>
    </recommendedName>
</protein>
<keyword evidence="3" id="KW-0238">DNA-binding</keyword>
<name>A0A7N0TQ60_KALFE</name>
<keyword evidence="4" id="KW-0804">Transcription</keyword>
<dbReference type="InterPro" id="IPR015300">
    <property type="entry name" value="DNA-bd_pseudobarrel_sf"/>
</dbReference>
<dbReference type="PROSITE" id="PS50863">
    <property type="entry name" value="B3"/>
    <property type="match status" value="3"/>
</dbReference>
<evidence type="ECO:0000313" key="9">
    <source>
        <dbReference type="Proteomes" id="UP000594263"/>
    </source>
</evidence>
<dbReference type="EnsemblPlants" id="Kaladp0042s0045.1.v1.1">
    <property type="protein sequence ID" value="Kaladp0042s0045.1.v1.1"/>
    <property type="gene ID" value="Kaladp0042s0045.v1.1"/>
</dbReference>
<dbReference type="Proteomes" id="UP000594263">
    <property type="component" value="Unplaced"/>
</dbReference>
<keyword evidence="5" id="KW-0539">Nucleus</keyword>
<keyword evidence="9" id="KW-1185">Reference proteome</keyword>
<keyword evidence="2" id="KW-0805">Transcription regulation</keyword>
<feature type="domain" description="TF-B3" evidence="7">
    <location>
        <begin position="29"/>
        <end position="122"/>
    </location>
</feature>
<dbReference type="OMA" id="INMGDIC"/>
<evidence type="ECO:0000256" key="2">
    <source>
        <dbReference type="ARBA" id="ARBA00023015"/>
    </source>
</evidence>
<reference evidence="8" key="1">
    <citation type="submission" date="2021-01" db="UniProtKB">
        <authorList>
            <consortium name="EnsemblPlants"/>
        </authorList>
    </citation>
    <scope>IDENTIFICATION</scope>
</reference>
<dbReference type="Pfam" id="PF02362">
    <property type="entry name" value="B3"/>
    <property type="match status" value="3"/>
</dbReference>
<evidence type="ECO:0000256" key="6">
    <source>
        <dbReference type="SAM" id="MobiDB-lite"/>
    </source>
</evidence>
<dbReference type="PANTHER" id="PTHR31391">
    <property type="entry name" value="B3 DOMAIN-CONTAINING PROTEIN OS11G0197600-RELATED"/>
    <property type="match status" value="1"/>
</dbReference>
<dbReference type="SUPFAM" id="SSF101936">
    <property type="entry name" value="DNA-binding pseudobarrel domain"/>
    <property type="match status" value="3"/>
</dbReference>
<accession>A0A7N0TQ60</accession>
<dbReference type="InterPro" id="IPR003340">
    <property type="entry name" value="B3_DNA-bd"/>
</dbReference>
<evidence type="ECO:0000256" key="5">
    <source>
        <dbReference type="ARBA" id="ARBA00023242"/>
    </source>
</evidence>
<comment type="subcellular location">
    <subcellularLocation>
        <location evidence="1">Nucleus</location>
    </subcellularLocation>
</comment>
<dbReference type="Gramene" id="Kaladp0042s0045.1.v1.1">
    <property type="protein sequence ID" value="Kaladp0042s0045.1.v1.1"/>
    <property type="gene ID" value="Kaladp0042s0045.v1.1"/>
</dbReference>
<dbReference type="CDD" id="cd10017">
    <property type="entry name" value="B3_DNA"/>
    <property type="match status" value="3"/>
</dbReference>
<organism evidence="8 9">
    <name type="scientific">Kalanchoe fedtschenkoi</name>
    <name type="common">Lavender scallops</name>
    <name type="synonym">South American air plant</name>
    <dbReference type="NCBI Taxonomy" id="63787"/>
    <lineage>
        <taxon>Eukaryota</taxon>
        <taxon>Viridiplantae</taxon>
        <taxon>Streptophyta</taxon>
        <taxon>Embryophyta</taxon>
        <taxon>Tracheophyta</taxon>
        <taxon>Spermatophyta</taxon>
        <taxon>Magnoliopsida</taxon>
        <taxon>eudicotyledons</taxon>
        <taxon>Gunneridae</taxon>
        <taxon>Pentapetalae</taxon>
        <taxon>Saxifragales</taxon>
        <taxon>Crassulaceae</taxon>
        <taxon>Kalanchoe</taxon>
    </lineage>
</organism>
<dbReference type="InterPro" id="IPR044837">
    <property type="entry name" value="REM16-like"/>
</dbReference>
<evidence type="ECO:0000256" key="4">
    <source>
        <dbReference type="ARBA" id="ARBA00023163"/>
    </source>
</evidence>
<proteinExistence type="predicted"/>
<feature type="region of interest" description="Disordered" evidence="6">
    <location>
        <begin position="1"/>
        <end position="25"/>
    </location>
</feature>
<sequence length="563" mass="62078">MRNSAKQKQASKMATATTSAVKSSDGRKPHFIVTFAPHSSSGRLEIPHKFNQHIEGKTNVWVLLSGRGGKVWRVGLVRQHQTLFLNEGWSGFVRDSSVELGDTLVFEYNGDWQFEVYIFDGSGCEKEVRECMGNLGSNSRKRRERDEDESSGCVVKKKESIVCRSCNVDCVNEEPADLSTAECHPGAPVGEPLALIVYEEPGPSNLINGHPNYPPATALPSLCKFQSGTSGSTTKYKDVAYKYTSQGKGSKLKFSASEEKISRSFKSEFPHFVRVMKIFNVSGSFTLKIPYKFSTEHLPQCKTKVVLQTCEGSCWTVNSVPTTKVHTCHTFCGGWVAFVRANHIEAGDACIFQLVSECKMLVHILKEGRQISESNGGEKSKFRSLASLSNDIKKLGLGSKNSSHGYGLPQEAVDWKAERTGCGIVDSHSRHSMSAEEERVAQSFASRFPYFVRIMKKFNVSGSFTLKIPHQFSTSHLPGCKTELVLRNANGEPWAVNSVPAANRPTMHTICGGWMAFVRGNNIQLGDILIFELVGEGQLNVHHTSASGYASTHANLTAYHSLF</sequence>